<accession>T0Z971</accession>
<organism evidence="2">
    <name type="scientific">mine drainage metagenome</name>
    <dbReference type="NCBI Taxonomy" id="410659"/>
    <lineage>
        <taxon>unclassified sequences</taxon>
        <taxon>metagenomes</taxon>
        <taxon>ecological metagenomes</taxon>
    </lineage>
</organism>
<dbReference type="AlphaFoldDB" id="T0Z971"/>
<feature type="domain" description="Cyclic nucleotide-binding" evidence="1">
    <location>
        <begin position="19"/>
        <end position="122"/>
    </location>
</feature>
<dbReference type="SUPFAM" id="SSF51206">
    <property type="entry name" value="cAMP-binding domain-like"/>
    <property type="match status" value="1"/>
</dbReference>
<dbReference type="SMART" id="SM00100">
    <property type="entry name" value="cNMP"/>
    <property type="match status" value="1"/>
</dbReference>
<evidence type="ECO:0000313" key="2">
    <source>
        <dbReference type="EMBL" id="EQD26345.1"/>
    </source>
</evidence>
<proteinExistence type="predicted"/>
<protein>
    <submittedName>
        <fullName evidence="2">Cyclic nucleotide-binding protein, hydrogenase accessory protein</fullName>
    </submittedName>
</protein>
<name>T0Z971_9ZZZZ</name>
<comment type="caution">
    <text evidence="2">The sequence shown here is derived from an EMBL/GenBank/DDBJ whole genome shotgun (WGS) entry which is preliminary data.</text>
</comment>
<sequence length="157" mass="17666">MTDPTPAPPKRPQVGDHPFFHAFDPGFLRRLDAAASERTLLADEFLFHEGGPAQAFYLLREGKVALEIASPGGPPLTIQTIGPREVIGWSWLVPPHRWRFDARGLKATRLIAVDATTLRNAIDDRPDQGYLLLRHLVPVLAERLEMARLQVLDVHRR</sequence>
<reference evidence="2" key="1">
    <citation type="submission" date="2013-08" db="EMBL/GenBank/DDBJ databases">
        <authorList>
            <person name="Mendez C."/>
            <person name="Richter M."/>
            <person name="Ferrer M."/>
            <person name="Sanchez J."/>
        </authorList>
    </citation>
    <scope>NUCLEOTIDE SEQUENCE</scope>
</reference>
<dbReference type="CDD" id="cd00038">
    <property type="entry name" value="CAP_ED"/>
    <property type="match status" value="1"/>
</dbReference>
<dbReference type="Pfam" id="PF00027">
    <property type="entry name" value="cNMP_binding"/>
    <property type="match status" value="1"/>
</dbReference>
<dbReference type="InterPro" id="IPR014710">
    <property type="entry name" value="RmlC-like_jellyroll"/>
</dbReference>
<dbReference type="Gene3D" id="2.60.120.10">
    <property type="entry name" value="Jelly Rolls"/>
    <property type="match status" value="1"/>
</dbReference>
<dbReference type="PROSITE" id="PS50042">
    <property type="entry name" value="CNMP_BINDING_3"/>
    <property type="match status" value="1"/>
</dbReference>
<evidence type="ECO:0000313" key="3">
    <source>
        <dbReference type="EMBL" id="EQD35115.1"/>
    </source>
</evidence>
<reference evidence="2" key="2">
    <citation type="journal article" date="2014" name="ISME J.">
        <title>Microbial stratification in low pH oxic and suboxic macroscopic growths along an acid mine drainage.</title>
        <authorList>
            <person name="Mendez-Garcia C."/>
            <person name="Mesa V."/>
            <person name="Sprenger R.R."/>
            <person name="Richter M."/>
            <person name="Diez M.S."/>
            <person name="Solano J."/>
            <person name="Bargiela R."/>
            <person name="Golyshina O.V."/>
            <person name="Manteca A."/>
            <person name="Ramos J.L."/>
            <person name="Gallego J.R."/>
            <person name="Llorente I."/>
            <person name="Martins Dos Santos V.A."/>
            <person name="Jensen O.N."/>
            <person name="Pelaez A.I."/>
            <person name="Sanchez J."/>
            <person name="Ferrer M."/>
        </authorList>
    </citation>
    <scope>NUCLEOTIDE SEQUENCE</scope>
</reference>
<dbReference type="EMBL" id="AUZY01013173">
    <property type="protein sequence ID" value="EQD26345.1"/>
    <property type="molecule type" value="Genomic_DNA"/>
</dbReference>
<dbReference type="EMBL" id="AUZZ01009050">
    <property type="protein sequence ID" value="EQD35115.1"/>
    <property type="molecule type" value="Genomic_DNA"/>
</dbReference>
<gene>
    <name evidence="2" type="ORF">B1B_19603</name>
    <name evidence="3" type="ORF">B2A_12542</name>
</gene>
<dbReference type="InterPro" id="IPR018490">
    <property type="entry name" value="cNMP-bd_dom_sf"/>
</dbReference>
<dbReference type="InterPro" id="IPR000595">
    <property type="entry name" value="cNMP-bd_dom"/>
</dbReference>
<evidence type="ECO:0000259" key="1">
    <source>
        <dbReference type="PROSITE" id="PS50042"/>
    </source>
</evidence>